<evidence type="ECO:0000256" key="9">
    <source>
        <dbReference type="RuleBase" id="RU003662"/>
    </source>
</evidence>
<keyword evidence="5 8" id="KW-0057">Aromatic amino acid biosynthesis</keyword>
<dbReference type="Pfam" id="PF00290">
    <property type="entry name" value="Trp_syntA"/>
    <property type="match status" value="1"/>
</dbReference>
<dbReference type="GO" id="GO:0004834">
    <property type="term" value="F:tryptophan synthase activity"/>
    <property type="evidence" value="ECO:0007669"/>
    <property type="project" value="UniProtKB-EC"/>
</dbReference>
<keyword evidence="6 8" id="KW-0456">Lyase</keyword>
<evidence type="ECO:0000256" key="6">
    <source>
        <dbReference type="ARBA" id="ARBA00023239"/>
    </source>
</evidence>
<dbReference type="InterPro" id="IPR018204">
    <property type="entry name" value="Trp_synthase_alpha_AS"/>
</dbReference>
<dbReference type="SUPFAM" id="SSF51366">
    <property type="entry name" value="Ribulose-phoshate binding barrel"/>
    <property type="match status" value="1"/>
</dbReference>
<dbReference type="PANTHER" id="PTHR43406">
    <property type="entry name" value="TRYPTOPHAN SYNTHASE, ALPHA CHAIN"/>
    <property type="match status" value="1"/>
</dbReference>
<evidence type="ECO:0000256" key="5">
    <source>
        <dbReference type="ARBA" id="ARBA00023141"/>
    </source>
</evidence>
<keyword evidence="4 8" id="KW-0822">Tryptophan biosynthesis</keyword>
<evidence type="ECO:0000256" key="7">
    <source>
        <dbReference type="ARBA" id="ARBA00049047"/>
    </source>
</evidence>
<dbReference type="EMBL" id="JAUSTT010000006">
    <property type="protein sequence ID" value="MDQ0175472.1"/>
    <property type="molecule type" value="Genomic_DNA"/>
</dbReference>
<comment type="catalytic activity">
    <reaction evidence="7 8">
        <text>(1S,2R)-1-C-(indol-3-yl)glycerol 3-phosphate + L-serine = D-glyceraldehyde 3-phosphate + L-tryptophan + H2O</text>
        <dbReference type="Rhea" id="RHEA:10532"/>
        <dbReference type="ChEBI" id="CHEBI:15377"/>
        <dbReference type="ChEBI" id="CHEBI:33384"/>
        <dbReference type="ChEBI" id="CHEBI:57912"/>
        <dbReference type="ChEBI" id="CHEBI:58866"/>
        <dbReference type="ChEBI" id="CHEBI:59776"/>
        <dbReference type="EC" id="4.2.1.20"/>
    </reaction>
</comment>
<comment type="similarity">
    <text evidence="8 9">Belongs to the TrpA family.</text>
</comment>
<comment type="function">
    <text evidence="8">The alpha subunit is responsible for the aldol cleavage of indoleglycerol phosphate to indole and glyceraldehyde 3-phosphate.</text>
</comment>
<dbReference type="EC" id="4.2.1.20" evidence="8"/>
<proteinExistence type="inferred from homology"/>
<reference evidence="10 11" key="1">
    <citation type="submission" date="2023-07" db="EMBL/GenBank/DDBJ databases">
        <title>Genomic Encyclopedia of Type Strains, Phase IV (KMG-IV): sequencing the most valuable type-strain genomes for metagenomic binning, comparative biology and taxonomic classification.</title>
        <authorList>
            <person name="Goeker M."/>
        </authorList>
    </citation>
    <scope>NUCLEOTIDE SEQUENCE [LARGE SCALE GENOMIC DNA]</scope>
    <source>
        <strain evidence="10 11">DSM 23837</strain>
    </source>
</reference>
<dbReference type="HAMAP" id="MF_00131">
    <property type="entry name" value="Trp_synth_alpha"/>
    <property type="match status" value="1"/>
</dbReference>
<feature type="active site" description="Proton acceptor" evidence="8">
    <location>
        <position position="51"/>
    </location>
</feature>
<evidence type="ECO:0000256" key="8">
    <source>
        <dbReference type="HAMAP-Rule" id="MF_00131"/>
    </source>
</evidence>
<name>A0ABT9WRB5_9BACI</name>
<accession>A0ABT9WRB5</accession>
<comment type="caution">
    <text evidence="10">The sequence shown here is derived from an EMBL/GenBank/DDBJ whole genome shotgun (WGS) entry which is preliminary data.</text>
</comment>
<feature type="active site" description="Proton acceptor" evidence="8">
    <location>
        <position position="62"/>
    </location>
</feature>
<evidence type="ECO:0000256" key="4">
    <source>
        <dbReference type="ARBA" id="ARBA00022822"/>
    </source>
</evidence>
<comment type="subunit">
    <text evidence="2 8">Tetramer of two alpha and two beta chains.</text>
</comment>
<protein>
    <recommendedName>
        <fullName evidence="8">Tryptophan synthase alpha chain</fullName>
        <ecNumber evidence="8">4.2.1.20</ecNumber>
    </recommendedName>
</protein>
<dbReference type="InterPro" id="IPR002028">
    <property type="entry name" value="Trp_synthase_suA"/>
</dbReference>
<sequence length="264" mass="28739">MSKQKLETAFQKIQDEGHKAFVPYIMAGDGGVDQLEEQVLLLEKSGAAAVEVGVPFSDPVADGPTIQAAGKRALENGTTLTDILHELERFKETRKIPIVMMMYINSIYAYGIDDFAQACAKAGVDGLIIPDLPLEEEILVTGALERYEIALIRLVSLTSPAARQQEIAARTEGFLYAVTVTGTTGARTSYHTEIGQYLQQLKQMTATPVLAGFGVSTPEQVRMLSNYCDGVVVGSKIVELLHQDEREQIKELIAAAKKSNLPIL</sequence>
<gene>
    <name evidence="8" type="primary">trpA</name>
    <name evidence="10" type="ORF">J2S08_001306</name>
</gene>
<dbReference type="Proteomes" id="UP001223586">
    <property type="component" value="Unassembled WGS sequence"/>
</dbReference>
<evidence type="ECO:0000256" key="3">
    <source>
        <dbReference type="ARBA" id="ARBA00022605"/>
    </source>
</evidence>
<organism evidence="10 11">
    <name type="scientific">Bacillus chungangensis</name>
    <dbReference type="NCBI Taxonomy" id="587633"/>
    <lineage>
        <taxon>Bacteria</taxon>
        <taxon>Bacillati</taxon>
        <taxon>Bacillota</taxon>
        <taxon>Bacilli</taxon>
        <taxon>Bacillales</taxon>
        <taxon>Bacillaceae</taxon>
        <taxon>Bacillus</taxon>
    </lineage>
</organism>
<dbReference type="Gene3D" id="3.20.20.70">
    <property type="entry name" value="Aldolase class I"/>
    <property type="match status" value="1"/>
</dbReference>
<dbReference type="RefSeq" id="WP_307227812.1">
    <property type="nucleotide sequence ID" value="NZ_JAUSTT010000006.1"/>
</dbReference>
<evidence type="ECO:0000256" key="1">
    <source>
        <dbReference type="ARBA" id="ARBA00004733"/>
    </source>
</evidence>
<evidence type="ECO:0000313" key="11">
    <source>
        <dbReference type="Proteomes" id="UP001223586"/>
    </source>
</evidence>
<dbReference type="PANTHER" id="PTHR43406:SF1">
    <property type="entry name" value="TRYPTOPHAN SYNTHASE ALPHA CHAIN, CHLOROPLASTIC"/>
    <property type="match status" value="1"/>
</dbReference>
<dbReference type="InterPro" id="IPR011060">
    <property type="entry name" value="RibuloseP-bd_barrel"/>
</dbReference>
<dbReference type="PROSITE" id="PS00167">
    <property type="entry name" value="TRP_SYNTHASE_ALPHA"/>
    <property type="match status" value="1"/>
</dbReference>
<keyword evidence="3 8" id="KW-0028">Amino-acid biosynthesis</keyword>
<evidence type="ECO:0000313" key="10">
    <source>
        <dbReference type="EMBL" id="MDQ0175472.1"/>
    </source>
</evidence>
<dbReference type="InterPro" id="IPR013785">
    <property type="entry name" value="Aldolase_TIM"/>
</dbReference>
<dbReference type="CDD" id="cd04724">
    <property type="entry name" value="Tryptophan_synthase_alpha"/>
    <property type="match status" value="1"/>
</dbReference>
<evidence type="ECO:0000256" key="2">
    <source>
        <dbReference type="ARBA" id="ARBA00011270"/>
    </source>
</evidence>
<keyword evidence="11" id="KW-1185">Reference proteome</keyword>
<dbReference type="NCBIfam" id="TIGR00262">
    <property type="entry name" value="trpA"/>
    <property type="match status" value="1"/>
</dbReference>
<comment type="pathway">
    <text evidence="1 8">Amino-acid biosynthesis; L-tryptophan biosynthesis; L-tryptophan from chorismate: step 5/5.</text>
</comment>